<accession>A0A432W7M4</accession>
<keyword evidence="1" id="KW-0732">Signal</keyword>
<gene>
    <name evidence="2" type="ORF">CWE09_04830</name>
</gene>
<dbReference type="Proteomes" id="UP000288293">
    <property type="component" value="Unassembled WGS sequence"/>
</dbReference>
<dbReference type="AlphaFoldDB" id="A0A432W7M4"/>
<evidence type="ECO:0000313" key="2">
    <source>
        <dbReference type="EMBL" id="RUO26055.1"/>
    </source>
</evidence>
<dbReference type="SUPFAM" id="SSF53850">
    <property type="entry name" value="Periplasmic binding protein-like II"/>
    <property type="match status" value="1"/>
</dbReference>
<reference evidence="2 3" key="1">
    <citation type="journal article" date="2011" name="Front. Microbiol.">
        <title>Genomic signatures of strain selection and enhancement in Bacillus atrophaeus var. globigii, a historical biowarfare simulant.</title>
        <authorList>
            <person name="Gibbons H.S."/>
            <person name="Broomall S.M."/>
            <person name="McNew L.A."/>
            <person name="Daligault H."/>
            <person name="Chapman C."/>
            <person name="Bruce D."/>
            <person name="Karavis M."/>
            <person name="Krepps M."/>
            <person name="McGregor P.A."/>
            <person name="Hong C."/>
            <person name="Park K.H."/>
            <person name="Akmal A."/>
            <person name="Feldman A."/>
            <person name="Lin J.S."/>
            <person name="Chang W.E."/>
            <person name="Higgs B.W."/>
            <person name="Demirev P."/>
            <person name="Lindquist J."/>
            <person name="Liem A."/>
            <person name="Fochler E."/>
            <person name="Read T.D."/>
            <person name="Tapia R."/>
            <person name="Johnson S."/>
            <person name="Bishop-Lilly K.A."/>
            <person name="Detter C."/>
            <person name="Han C."/>
            <person name="Sozhamannan S."/>
            <person name="Rosenzweig C.N."/>
            <person name="Skowronski E.W."/>
        </authorList>
    </citation>
    <scope>NUCLEOTIDE SEQUENCE [LARGE SCALE GENOMIC DNA]</scope>
    <source>
        <strain evidence="2 3">MLST1</strain>
    </source>
</reference>
<dbReference type="RefSeq" id="WP_126802871.1">
    <property type="nucleotide sequence ID" value="NZ_PIPL01000001.1"/>
</dbReference>
<proteinExistence type="predicted"/>
<feature type="chain" id="PRO_5019493764" description="Solute-binding protein family 3/N-terminal domain-containing protein" evidence="1">
    <location>
        <begin position="18"/>
        <end position="297"/>
    </location>
</feature>
<comment type="caution">
    <text evidence="2">The sequence shown here is derived from an EMBL/GenBank/DDBJ whole genome shotgun (WGS) entry which is preliminary data.</text>
</comment>
<dbReference type="OrthoDB" id="547680at2"/>
<dbReference type="EMBL" id="PIPL01000001">
    <property type="protein sequence ID" value="RUO26055.1"/>
    <property type="molecule type" value="Genomic_DNA"/>
</dbReference>
<evidence type="ECO:0000256" key="1">
    <source>
        <dbReference type="SAM" id="SignalP"/>
    </source>
</evidence>
<evidence type="ECO:0008006" key="4">
    <source>
        <dbReference type="Google" id="ProtNLM"/>
    </source>
</evidence>
<name>A0A432W7M4_9GAMM</name>
<protein>
    <recommendedName>
        <fullName evidence="4">Solute-binding protein family 3/N-terminal domain-containing protein</fullName>
    </recommendedName>
</protein>
<evidence type="ECO:0000313" key="3">
    <source>
        <dbReference type="Proteomes" id="UP000288293"/>
    </source>
</evidence>
<feature type="signal peptide" evidence="1">
    <location>
        <begin position="1"/>
        <end position="17"/>
    </location>
</feature>
<sequence length="297" mass="34153">MWIILFFLFSFIAPAESASNSESAPQIVRYPAGESPQDARQEYIYDVLKLALHLTEKEFGPYVLKAEGFEMVQERLIAELAAQRTIDVVPLPALEKGYTGLQPIQIPIRQGLLGWRLLLIRCDEQVHFNDFVNLQDLNHKQAGYSLNWGDLPVSEFNFEQLASISGYEALFQMLSTGRFDFIHRGLHEVIAEAATFTSQYPNLCVEKNLILQYPLPEYLYLNEDDEVLAERLQTGLEKAVSSGRLRALALNAYQDIFNHFDIHNRRLIQLHNPMPIDKSKVDNKDYWIHPSLLLNHH</sequence>
<keyword evidence="3" id="KW-1185">Reference proteome</keyword>
<organism evidence="2 3">
    <name type="scientific">Aliidiomarina minuta</name>
    <dbReference type="NCBI Taxonomy" id="880057"/>
    <lineage>
        <taxon>Bacteria</taxon>
        <taxon>Pseudomonadati</taxon>
        <taxon>Pseudomonadota</taxon>
        <taxon>Gammaproteobacteria</taxon>
        <taxon>Alteromonadales</taxon>
        <taxon>Idiomarinaceae</taxon>
        <taxon>Aliidiomarina</taxon>
    </lineage>
</organism>